<dbReference type="AlphaFoldDB" id="A0AAV6UPE9"/>
<dbReference type="Proteomes" id="UP000827092">
    <property type="component" value="Unassembled WGS sequence"/>
</dbReference>
<accession>A0AAV6UPE9</accession>
<evidence type="ECO:0000313" key="2">
    <source>
        <dbReference type="Proteomes" id="UP000827092"/>
    </source>
</evidence>
<dbReference type="EMBL" id="JAFNEN010000334">
    <property type="protein sequence ID" value="KAG8185471.1"/>
    <property type="molecule type" value="Genomic_DNA"/>
</dbReference>
<name>A0AAV6UPE9_9ARAC</name>
<organism evidence="1 2">
    <name type="scientific">Oedothorax gibbosus</name>
    <dbReference type="NCBI Taxonomy" id="931172"/>
    <lineage>
        <taxon>Eukaryota</taxon>
        <taxon>Metazoa</taxon>
        <taxon>Ecdysozoa</taxon>
        <taxon>Arthropoda</taxon>
        <taxon>Chelicerata</taxon>
        <taxon>Arachnida</taxon>
        <taxon>Araneae</taxon>
        <taxon>Araneomorphae</taxon>
        <taxon>Entelegynae</taxon>
        <taxon>Araneoidea</taxon>
        <taxon>Linyphiidae</taxon>
        <taxon>Erigoninae</taxon>
        <taxon>Oedothorax</taxon>
    </lineage>
</organism>
<gene>
    <name evidence="1" type="ORF">JTE90_019730</name>
</gene>
<comment type="caution">
    <text evidence="1">The sequence shown here is derived from an EMBL/GenBank/DDBJ whole genome shotgun (WGS) entry which is preliminary data.</text>
</comment>
<sequence length="135" mass="15548">MNHIALGGKDRVVKKRKRPHNQLMIINKHTQMSPGVNPRGGGGMEVGLAKCWLSWHSETSLRRPLRVVHTQPIQARGRKKSRRGEGGAADNLFSVGRAIWFRVEELRWLFFSPPRKVRGKSYKTGRKRANRFRAR</sequence>
<proteinExistence type="predicted"/>
<evidence type="ECO:0000313" key="1">
    <source>
        <dbReference type="EMBL" id="KAG8185471.1"/>
    </source>
</evidence>
<protein>
    <submittedName>
        <fullName evidence="1">Uncharacterized protein</fullName>
    </submittedName>
</protein>
<keyword evidence="2" id="KW-1185">Reference proteome</keyword>
<reference evidence="1 2" key="1">
    <citation type="journal article" date="2022" name="Nat. Ecol. Evol.">
        <title>A masculinizing supergene underlies an exaggerated male reproductive morph in a spider.</title>
        <authorList>
            <person name="Hendrickx F."/>
            <person name="De Corte Z."/>
            <person name="Sonet G."/>
            <person name="Van Belleghem S.M."/>
            <person name="Kostlbacher S."/>
            <person name="Vangestel C."/>
        </authorList>
    </citation>
    <scope>NUCLEOTIDE SEQUENCE [LARGE SCALE GENOMIC DNA]</scope>
    <source>
        <strain evidence="1">W744_W776</strain>
    </source>
</reference>